<organism evidence="9 10">
    <name type="scientific">Bhargavaea ullalensis</name>
    <dbReference type="NCBI Taxonomy" id="1265685"/>
    <lineage>
        <taxon>Bacteria</taxon>
        <taxon>Bacillati</taxon>
        <taxon>Bacillota</taxon>
        <taxon>Bacilli</taxon>
        <taxon>Bacillales</taxon>
        <taxon>Caryophanaceae</taxon>
        <taxon>Bhargavaea</taxon>
    </lineage>
</organism>
<feature type="transmembrane region" description="Helical" evidence="7">
    <location>
        <begin position="288"/>
        <end position="306"/>
    </location>
</feature>
<feature type="transmembrane region" description="Helical" evidence="7">
    <location>
        <begin position="45"/>
        <end position="67"/>
    </location>
</feature>
<proteinExistence type="inferred from homology"/>
<evidence type="ECO:0000256" key="7">
    <source>
        <dbReference type="SAM" id="Phobius"/>
    </source>
</evidence>
<keyword evidence="10" id="KW-1185">Reference proteome</keyword>
<reference evidence="9 10" key="1">
    <citation type="submission" date="2024-06" db="EMBL/GenBank/DDBJ databases">
        <title>Genomic Encyclopedia of Type Strains, Phase IV (KMG-IV): sequencing the most valuable type-strain genomes for metagenomic binning, comparative biology and taxonomic classification.</title>
        <authorList>
            <person name="Goeker M."/>
        </authorList>
    </citation>
    <scope>NUCLEOTIDE SEQUENCE [LARGE SCALE GENOMIC DNA]</scope>
    <source>
        <strain evidence="9 10">DSM 26128</strain>
    </source>
</reference>
<feature type="transmembrane region" description="Helical" evidence="7">
    <location>
        <begin position="130"/>
        <end position="151"/>
    </location>
</feature>
<evidence type="ECO:0000259" key="8">
    <source>
        <dbReference type="Pfam" id="PF01757"/>
    </source>
</evidence>
<name>A0ABV2GAT8_9BACL</name>
<accession>A0ABV2GAT8</accession>
<comment type="caution">
    <text evidence="9">The sequence shown here is derived from an EMBL/GenBank/DDBJ whole genome shotgun (WGS) entry which is preliminary data.</text>
</comment>
<evidence type="ECO:0000256" key="2">
    <source>
        <dbReference type="ARBA" id="ARBA00007400"/>
    </source>
</evidence>
<dbReference type="Proteomes" id="UP001549099">
    <property type="component" value="Unassembled WGS sequence"/>
</dbReference>
<feature type="domain" description="Acyltransferase 3" evidence="8">
    <location>
        <begin position="7"/>
        <end position="336"/>
    </location>
</feature>
<evidence type="ECO:0000313" key="10">
    <source>
        <dbReference type="Proteomes" id="UP001549099"/>
    </source>
</evidence>
<dbReference type="Pfam" id="PF01757">
    <property type="entry name" value="Acyl_transf_3"/>
    <property type="match status" value="1"/>
</dbReference>
<feature type="transmembrane region" description="Helical" evidence="7">
    <location>
        <begin position="217"/>
        <end position="236"/>
    </location>
</feature>
<keyword evidence="3" id="KW-1003">Cell membrane</keyword>
<dbReference type="InterPro" id="IPR002656">
    <property type="entry name" value="Acyl_transf_3_dom"/>
</dbReference>
<comment type="similarity">
    <text evidence="2">Belongs to the acyltransferase 3 family.</text>
</comment>
<evidence type="ECO:0000256" key="6">
    <source>
        <dbReference type="ARBA" id="ARBA00023136"/>
    </source>
</evidence>
<feature type="transmembrane region" description="Helical" evidence="7">
    <location>
        <begin position="326"/>
        <end position="351"/>
    </location>
</feature>
<dbReference type="EMBL" id="JBEPLW010000007">
    <property type="protein sequence ID" value="MET3575395.1"/>
    <property type="molecule type" value="Genomic_DNA"/>
</dbReference>
<feature type="transmembrane region" description="Helical" evidence="7">
    <location>
        <begin position="248"/>
        <end position="267"/>
    </location>
</feature>
<evidence type="ECO:0000256" key="1">
    <source>
        <dbReference type="ARBA" id="ARBA00004651"/>
    </source>
</evidence>
<feature type="transmembrane region" description="Helical" evidence="7">
    <location>
        <begin position="188"/>
        <end position="205"/>
    </location>
</feature>
<evidence type="ECO:0000256" key="3">
    <source>
        <dbReference type="ARBA" id="ARBA00022475"/>
    </source>
</evidence>
<feature type="transmembrane region" description="Helical" evidence="7">
    <location>
        <begin position="158"/>
        <end position="176"/>
    </location>
</feature>
<dbReference type="PANTHER" id="PTHR40074:SF2">
    <property type="entry name" value="O-ACETYLTRANSFERASE WECH"/>
    <property type="match status" value="1"/>
</dbReference>
<protein>
    <submittedName>
        <fullName evidence="9">Peptidoglycan/LPS O-acetylase OafA/YrhL</fullName>
    </submittedName>
</protein>
<evidence type="ECO:0000313" key="9">
    <source>
        <dbReference type="EMBL" id="MET3575395.1"/>
    </source>
</evidence>
<evidence type="ECO:0000256" key="5">
    <source>
        <dbReference type="ARBA" id="ARBA00022989"/>
    </source>
</evidence>
<keyword evidence="5 7" id="KW-1133">Transmembrane helix</keyword>
<sequence length="363" mass="42993">MKKERIESLKYMRVVAMSLVVLIHTTGVAFFHVPTDSPLYQVYLFLNRFTRFEGSVFVFLSGMLLFYNYEEKPFTAKTWLGFYRRRFLYILAPYIVWSVFYEWFGHAMGYRNFDGIGQLFSDLLDGGANYQLYFIMILVQLYFLMPVFVYLVRKVPFVRKWLFLLGFLAELIYQVLNRTYGWIDFPFFMVYLASFLMGGWTGIHYQKLKNPWSAGKYLAVSAATFVIGILYMELYLKHNILKEPVMPYAPFKFIAMFYYLLACYLLFKLGIRLEQVASERIRNGAEQLRIYSFGFYLVHPFLLYLWEMWLPSEGGWTFHALIFLRYVLVMASCYGLIRAVHLVFPGAWFIFGKLPSPARTTEK</sequence>
<gene>
    <name evidence="9" type="ORF">ABID49_001300</name>
</gene>
<feature type="transmembrane region" description="Helical" evidence="7">
    <location>
        <begin position="12"/>
        <end position="33"/>
    </location>
</feature>
<keyword evidence="6 7" id="KW-0472">Membrane</keyword>
<keyword evidence="4 7" id="KW-0812">Transmembrane</keyword>
<feature type="transmembrane region" description="Helical" evidence="7">
    <location>
        <begin position="87"/>
        <end position="104"/>
    </location>
</feature>
<evidence type="ECO:0000256" key="4">
    <source>
        <dbReference type="ARBA" id="ARBA00022692"/>
    </source>
</evidence>
<dbReference type="PANTHER" id="PTHR40074">
    <property type="entry name" value="O-ACETYLTRANSFERASE WECH"/>
    <property type="match status" value="1"/>
</dbReference>
<dbReference type="RefSeq" id="WP_354196523.1">
    <property type="nucleotide sequence ID" value="NZ_JBEPLW010000007.1"/>
</dbReference>
<comment type="subcellular location">
    <subcellularLocation>
        <location evidence="1">Cell membrane</location>
        <topology evidence="1">Multi-pass membrane protein</topology>
    </subcellularLocation>
</comment>